<evidence type="ECO:0000256" key="6">
    <source>
        <dbReference type="SAM" id="Coils"/>
    </source>
</evidence>
<evidence type="ECO:0000313" key="10">
    <source>
        <dbReference type="EMBL" id="CAD6220628.1"/>
    </source>
</evidence>
<dbReference type="PANTHER" id="PTHR46266">
    <property type="entry name" value="TRANSCRIPTION FACTOR TT8"/>
    <property type="match status" value="1"/>
</dbReference>
<evidence type="ECO:0000259" key="9">
    <source>
        <dbReference type="Pfam" id="PF22754"/>
    </source>
</evidence>
<feature type="coiled-coil region" evidence="6">
    <location>
        <begin position="635"/>
        <end position="662"/>
    </location>
</feature>
<evidence type="ECO:0000259" key="8">
    <source>
        <dbReference type="Pfam" id="PF14215"/>
    </source>
</evidence>
<keyword evidence="3" id="KW-0010">Activator</keyword>
<feature type="compositionally biased region" description="Gly residues" evidence="7">
    <location>
        <begin position="104"/>
        <end position="115"/>
    </location>
</feature>
<gene>
    <name evidence="10" type="ORF">NCGR_LOCUS14082</name>
</gene>
<dbReference type="Pfam" id="PF22754">
    <property type="entry name" value="bHLH-TF_ACT-like_plant"/>
    <property type="match status" value="1"/>
</dbReference>
<feature type="domain" description="Plant bHLH transcription factor ACT-like" evidence="9">
    <location>
        <begin position="722"/>
        <end position="800"/>
    </location>
</feature>
<reference evidence="10" key="1">
    <citation type="submission" date="2020-10" db="EMBL/GenBank/DDBJ databases">
        <authorList>
            <person name="Han B."/>
            <person name="Lu T."/>
            <person name="Zhao Q."/>
            <person name="Huang X."/>
            <person name="Zhao Y."/>
        </authorList>
    </citation>
    <scope>NUCLEOTIDE SEQUENCE</scope>
</reference>
<dbReference type="AlphaFoldDB" id="A0A811NAT6"/>
<evidence type="ECO:0000256" key="2">
    <source>
        <dbReference type="ARBA" id="ARBA00023015"/>
    </source>
</evidence>
<dbReference type="OrthoDB" id="690068at2759"/>
<feature type="region of interest" description="Disordered" evidence="7">
    <location>
        <begin position="303"/>
        <end position="326"/>
    </location>
</feature>
<accession>A0A811NAT6</accession>
<dbReference type="PANTHER" id="PTHR46266:SF4">
    <property type="entry name" value="TRANSCRIPTION FACTOR TT8"/>
    <property type="match status" value="1"/>
</dbReference>
<evidence type="ECO:0000256" key="7">
    <source>
        <dbReference type="SAM" id="MobiDB-lite"/>
    </source>
</evidence>
<comment type="caution">
    <text evidence="10">The sequence shown here is derived from an EMBL/GenBank/DDBJ whole genome shotgun (WGS) entry which is preliminary data.</text>
</comment>
<evidence type="ECO:0000256" key="5">
    <source>
        <dbReference type="ARBA" id="ARBA00023242"/>
    </source>
</evidence>
<feature type="region of interest" description="Disordered" evidence="7">
    <location>
        <begin position="524"/>
        <end position="556"/>
    </location>
</feature>
<evidence type="ECO:0000256" key="3">
    <source>
        <dbReference type="ARBA" id="ARBA00023159"/>
    </source>
</evidence>
<feature type="compositionally biased region" description="Basic and acidic residues" evidence="7">
    <location>
        <begin position="540"/>
        <end position="549"/>
    </location>
</feature>
<dbReference type="InterPro" id="IPR054502">
    <property type="entry name" value="bHLH-TF_ACT-like_plant"/>
</dbReference>
<keyword evidence="11" id="KW-1185">Reference proteome</keyword>
<sequence>MAAGGGGGGGSEAVQKALQSVAQSTGWTYSLLWRLCPRQGALVWAEGHYNGAVRTRKTTVHQPGGEGAGEEGEETATAAGAGRVALRRSRQLKELYDSLSGEAADGGRGAGGGRDGAQRQHQQVVPLPPRRPTAALAPEDLTETEWFYLMCASYCFPPAVGLPGEAFVRRVHVWLCGANKVDSKVFSRAILARSAGIQTVACIPVDDGVLEIGTTEKVEEDICLIQYARSIFMDQIGAHIMPTLSGHSTSTAPTTHINHQPLQTKMGNCIGDINVQKNSLNSGDEHNNEMVDGDDRIDLLEINTGNDPSRHSPQDTNVGVGNEQGTLNAGTSELMLIGTSERVRDGCSKQEDEEIPVLMVCQNNGNLVAQNEFGPWHDFLDEDLSSKYLQFPASIRDESKGAGHCPIEISGSKEDKRRKSRYLPFHYYSPSTSIRSLFPAAEDQAVLAENAHYVETVLTILRFNACRQTQAASNTKAYLAVSKNSSFSRWTSWNHKASNDLQSMLIPDEGTPQRMLKSILLGAPSSSHRSYRGDAVQSPEPRDDGEGTSRSRRGPVLVQAELSASHVLKERRRRRSSTRGSSCFGPWCRSSQRCVSNNEKQCKSKTVVYSCYSLQLQQATLFFFSCSQMDRASILGDTIEYVKQLRRRIQELESRARLVDSNPKTAAAVATAQPPPAASKETKRGHHTGGGYLARAGIAAEASGSFCNSSVVEPPAVAGDTEVQVSIIGSDALLELRCPYREGLLLRVMQALHQELRLEVTSVQASSAGDVLLAELRAKVKEVHGRRNSITEVKRTIHLIVSSD</sequence>
<keyword evidence="6" id="KW-0175">Coiled coil</keyword>
<keyword evidence="2" id="KW-0805">Transcription regulation</keyword>
<protein>
    <submittedName>
        <fullName evidence="10">Uncharacterized protein</fullName>
    </submittedName>
</protein>
<dbReference type="EMBL" id="CAJGYO010000003">
    <property type="protein sequence ID" value="CAD6220628.1"/>
    <property type="molecule type" value="Genomic_DNA"/>
</dbReference>
<dbReference type="GO" id="GO:0005634">
    <property type="term" value="C:nucleus"/>
    <property type="evidence" value="ECO:0007669"/>
    <property type="project" value="UniProtKB-SubCell"/>
</dbReference>
<feature type="region of interest" description="Disordered" evidence="7">
    <location>
        <begin position="663"/>
        <end position="686"/>
    </location>
</feature>
<keyword evidence="5" id="KW-0539">Nucleus</keyword>
<comment type="subcellular location">
    <subcellularLocation>
        <location evidence="1">Nucleus</location>
    </subcellularLocation>
</comment>
<evidence type="ECO:0000256" key="1">
    <source>
        <dbReference type="ARBA" id="ARBA00004123"/>
    </source>
</evidence>
<feature type="region of interest" description="Disordered" evidence="7">
    <location>
        <begin position="101"/>
        <end position="133"/>
    </location>
</feature>
<feature type="region of interest" description="Disordered" evidence="7">
    <location>
        <begin position="55"/>
        <end position="83"/>
    </location>
</feature>
<name>A0A811NAT6_9POAL</name>
<proteinExistence type="predicted"/>
<dbReference type="Pfam" id="PF14215">
    <property type="entry name" value="bHLH-MYC_N"/>
    <property type="match status" value="1"/>
</dbReference>
<feature type="compositionally biased region" description="Low complexity" evidence="7">
    <location>
        <begin position="663"/>
        <end position="672"/>
    </location>
</feature>
<dbReference type="InterPro" id="IPR025610">
    <property type="entry name" value="MYC/MYB_N"/>
</dbReference>
<feature type="domain" description="Transcription factor MYC/MYB N-terminal" evidence="8">
    <location>
        <begin position="15"/>
        <end position="232"/>
    </location>
</feature>
<organism evidence="10 11">
    <name type="scientific">Miscanthus lutarioriparius</name>
    <dbReference type="NCBI Taxonomy" id="422564"/>
    <lineage>
        <taxon>Eukaryota</taxon>
        <taxon>Viridiplantae</taxon>
        <taxon>Streptophyta</taxon>
        <taxon>Embryophyta</taxon>
        <taxon>Tracheophyta</taxon>
        <taxon>Spermatophyta</taxon>
        <taxon>Magnoliopsida</taxon>
        <taxon>Liliopsida</taxon>
        <taxon>Poales</taxon>
        <taxon>Poaceae</taxon>
        <taxon>PACMAD clade</taxon>
        <taxon>Panicoideae</taxon>
        <taxon>Andropogonodae</taxon>
        <taxon>Andropogoneae</taxon>
        <taxon>Saccharinae</taxon>
        <taxon>Miscanthus</taxon>
    </lineage>
</organism>
<keyword evidence="4" id="KW-0804">Transcription</keyword>
<feature type="compositionally biased region" description="Polar residues" evidence="7">
    <location>
        <begin position="314"/>
        <end position="326"/>
    </location>
</feature>
<evidence type="ECO:0000313" key="11">
    <source>
        <dbReference type="Proteomes" id="UP000604825"/>
    </source>
</evidence>
<dbReference type="Proteomes" id="UP000604825">
    <property type="component" value="Unassembled WGS sequence"/>
</dbReference>
<evidence type="ECO:0000256" key="4">
    <source>
        <dbReference type="ARBA" id="ARBA00023163"/>
    </source>
</evidence>